<feature type="domain" description="N-acetyltransferase" evidence="3">
    <location>
        <begin position="19"/>
        <end position="178"/>
    </location>
</feature>
<dbReference type="PANTHER" id="PTHR43877:SF2">
    <property type="entry name" value="AMINOALKYLPHOSPHONATE N-ACETYLTRANSFERASE-RELATED"/>
    <property type="match status" value="1"/>
</dbReference>
<dbReference type="AlphaFoldDB" id="A0A169GYD1"/>
<dbReference type="InterPro" id="IPR016181">
    <property type="entry name" value="Acyl_CoA_acyltransferase"/>
</dbReference>
<dbReference type="PROSITE" id="PS51186">
    <property type="entry name" value="GNAT"/>
    <property type="match status" value="1"/>
</dbReference>
<organism evidence="4 5">
    <name type="scientific">Dyella thiooxydans</name>
    <dbReference type="NCBI Taxonomy" id="445710"/>
    <lineage>
        <taxon>Bacteria</taxon>
        <taxon>Pseudomonadati</taxon>
        <taxon>Pseudomonadota</taxon>
        <taxon>Gammaproteobacteria</taxon>
        <taxon>Lysobacterales</taxon>
        <taxon>Rhodanobacteraceae</taxon>
        <taxon>Dyella</taxon>
    </lineage>
</organism>
<keyword evidence="5" id="KW-1185">Reference proteome</keyword>
<sequence>MPHGREAQSEASPLPVAAMQLRDATSDDAPAVLALNESFVAVLSPLDRQRLEHLAGQAAVYRVLEREGHILAFLLAMREDANYDSPNYRWFAERHRRFLYIDRIVVAAQARGAGLGELLYRDAHAHARAGQVPSLVCEFDIAPPNPASERFHARLGFREVGRQTLGGGKQVSLQMLDVGSATPLSHG</sequence>
<dbReference type="PATRIC" id="fig|445710.3.peg.3495"/>
<proteinExistence type="predicted"/>
<dbReference type="PANTHER" id="PTHR43877">
    <property type="entry name" value="AMINOALKYLPHOSPHONATE N-ACETYLTRANSFERASE-RELATED-RELATED"/>
    <property type="match status" value="1"/>
</dbReference>
<evidence type="ECO:0000313" key="5">
    <source>
        <dbReference type="Proteomes" id="UP000077255"/>
    </source>
</evidence>
<dbReference type="CDD" id="cd04301">
    <property type="entry name" value="NAT_SF"/>
    <property type="match status" value="1"/>
</dbReference>
<keyword evidence="1" id="KW-0808">Transferase</keyword>
<dbReference type="PIRSF" id="PIRSF028520">
    <property type="entry name" value="UCP028520"/>
    <property type="match status" value="1"/>
</dbReference>
<accession>A0A169GYD1</accession>
<dbReference type="InterPro" id="IPR000182">
    <property type="entry name" value="GNAT_dom"/>
</dbReference>
<evidence type="ECO:0000256" key="1">
    <source>
        <dbReference type="ARBA" id="ARBA00022679"/>
    </source>
</evidence>
<dbReference type="InterPro" id="IPR016890">
    <property type="entry name" value="UCP028520"/>
</dbReference>
<gene>
    <name evidence="4" type="ORF">ATSB10_34950</name>
</gene>
<evidence type="ECO:0000313" key="4">
    <source>
        <dbReference type="EMBL" id="AND70949.1"/>
    </source>
</evidence>
<dbReference type="KEGG" id="dtx:ATSB10_34950"/>
<dbReference type="GO" id="GO:0016747">
    <property type="term" value="F:acyltransferase activity, transferring groups other than amino-acyl groups"/>
    <property type="evidence" value="ECO:0007669"/>
    <property type="project" value="InterPro"/>
</dbReference>
<dbReference type="SUPFAM" id="SSF55729">
    <property type="entry name" value="Acyl-CoA N-acyltransferases (Nat)"/>
    <property type="match status" value="1"/>
</dbReference>
<dbReference type="STRING" id="445710.ATSB10_34950"/>
<name>A0A169GYD1_9GAMM</name>
<dbReference type="Gene3D" id="3.40.630.30">
    <property type="match status" value="1"/>
</dbReference>
<reference evidence="4 5" key="1">
    <citation type="submission" date="2016-02" db="EMBL/GenBank/DDBJ databases">
        <title>Complete genome sequencing and analysis of ATSB10, Dyella thiooxydans isolated from rhizosphere soil of sunflower (Helianthus annuus L.).</title>
        <authorList>
            <person name="Lee Y."/>
            <person name="Hwangbo K."/>
            <person name="Chung H."/>
            <person name="Yoo J."/>
            <person name="Kim K.Y."/>
            <person name="Sa T.M."/>
            <person name="Um Y."/>
            <person name="Madhaiyan M."/>
        </authorList>
    </citation>
    <scope>NUCLEOTIDE SEQUENCE [LARGE SCALE GENOMIC DNA]</scope>
    <source>
        <strain evidence="4 5">ATSB10</strain>
    </source>
</reference>
<evidence type="ECO:0000259" key="3">
    <source>
        <dbReference type="PROSITE" id="PS51186"/>
    </source>
</evidence>
<dbReference type="Pfam" id="PF00583">
    <property type="entry name" value="Acetyltransf_1"/>
    <property type="match status" value="1"/>
</dbReference>
<dbReference type="Proteomes" id="UP000077255">
    <property type="component" value="Chromosome"/>
</dbReference>
<protein>
    <recommendedName>
        <fullName evidence="3">N-acetyltransferase domain-containing protein</fullName>
    </recommendedName>
</protein>
<dbReference type="InterPro" id="IPR050832">
    <property type="entry name" value="Bact_Acetyltransf"/>
</dbReference>
<evidence type="ECO:0000256" key="2">
    <source>
        <dbReference type="ARBA" id="ARBA00023315"/>
    </source>
</evidence>
<dbReference type="EMBL" id="CP014841">
    <property type="protein sequence ID" value="AND70949.1"/>
    <property type="molecule type" value="Genomic_DNA"/>
</dbReference>
<keyword evidence="2" id="KW-0012">Acyltransferase</keyword>